<proteinExistence type="predicted"/>
<evidence type="ECO:0000313" key="2">
    <source>
        <dbReference type="Proteomes" id="UP000546173"/>
    </source>
</evidence>
<gene>
    <name evidence="1" type="ORF">H7993_04975</name>
</gene>
<comment type="caution">
    <text evidence="1">The sequence shown here is derived from an EMBL/GenBank/DDBJ whole genome shotgun (WGS) entry which is preliminary data.</text>
</comment>
<protein>
    <submittedName>
        <fullName evidence="1">PhnD/SsuA/transferrin family substrate-binding protein</fullName>
    </submittedName>
</protein>
<dbReference type="Gene3D" id="3.40.190.10">
    <property type="entry name" value="Periplasmic binding protein-like II"/>
    <property type="match status" value="1"/>
</dbReference>
<dbReference type="PANTHER" id="PTHR35841">
    <property type="entry name" value="PHOSPHONATES-BINDING PERIPLASMIC PROTEIN"/>
    <property type="match status" value="1"/>
</dbReference>
<sequence length="263" mass="28906">MSTDVIAALPMYPAPAVVGEAYRRWLEETLQLLGTDRPTPWPGSLAELWLHPRLLLAQTCGLPLITELKHRVRIVGRPHFALPEAQAGQHCSLLIARLDDPRQTLAEFFDCRGAYNSLDSNSGMNLLRHALIPHVREGRFFKSALATGSHRQSIAHVATGIADLAAIDSVTFAYLARHAPNEVAGVRVVERTANAPTLPYVTSLHGPEPGLLREAMNAALAHLPEVAAVLAITTVQETAFADYEVLLEYRDKARRHIGQAELW</sequence>
<organism evidence="1 2">
    <name type="scientific">Pseudomonas baltica</name>
    <dbReference type="NCBI Taxonomy" id="2762576"/>
    <lineage>
        <taxon>Bacteria</taxon>
        <taxon>Pseudomonadati</taxon>
        <taxon>Pseudomonadota</taxon>
        <taxon>Gammaproteobacteria</taxon>
        <taxon>Pseudomonadales</taxon>
        <taxon>Pseudomonadaceae</taxon>
        <taxon>Pseudomonas</taxon>
    </lineage>
</organism>
<dbReference type="Pfam" id="PF12974">
    <property type="entry name" value="Phosphonate-bd"/>
    <property type="match status" value="1"/>
</dbReference>
<dbReference type="Proteomes" id="UP000546173">
    <property type="component" value="Unassembled WGS sequence"/>
</dbReference>
<dbReference type="RefSeq" id="WP_185793665.1">
    <property type="nucleotide sequence ID" value="NZ_JACMYH010000001.1"/>
</dbReference>
<name>A0A7X1G3X9_9PSED</name>
<reference evidence="1 2" key="1">
    <citation type="submission" date="2020-08" db="EMBL/GenBank/DDBJ databases">
        <title>Pseudomonas sp. nov.</title>
        <authorList>
            <person name="Gieschler S."/>
            <person name="Fiedler G."/>
            <person name="Brinks E."/>
            <person name="Boehnlein C."/>
            <person name="Franz C.M.A.P."/>
            <person name="Kabisch J."/>
        </authorList>
    </citation>
    <scope>NUCLEOTIDE SEQUENCE [LARGE SCALE GENOMIC DNA]</scope>
    <source>
        <strain evidence="1 2">MBT-2</strain>
    </source>
</reference>
<dbReference type="EMBL" id="JACMYH010000001">
    <property type="protein sequence ID" value="MBC2677741.1"/>
    <property type="molecule type" value="Genomic_DNA"/>
</dbReference>
<accession>A0A7X1G3X9</accession>
<dbReference type="SUPFAM" id="SSF53850">
    <property type="entry name" value="Periplasmic binding protein-like II"/>
    <property type="match status" value="1"/>
</dbReference>
<dbReference type="PANTHER" id="PTHR35841:SF1">
    <property type="entry name" value="PHOSPHONATES-BINDING PERIPLASMIC PROTEIN"/>
    <property type="match status" value="1"/>
</dbReference>
<keyword evidence="2" id="KW-1185">Reference proteome</keyword>
<evidence type="ECO:0000313" key="1">
    <source>
        <dbReference type="EMBL" id="MBC2677741.1"/>
    </source>
</evidence>
<dbReference type="AlphaFoldDB" id="A0A7X1G3X9"/>